<evidence type="ECO:0000313" key="2">
    <source>
        <dbReference type="Proteomes" id="UP000317209"/>
    </source>
</evidence>
<gene>
    <name evidence="1" type="ORF">FB560_3366</name>
</gene>
<keyword evidence="2" id="KW-1185">Reference proteome</keyword>
<organism evidence="1 2">
    <name type="scientific">Microbacterium saperdae</name>
    <dbReference type="NCBI Taxonomy" id="69368"/>
    <lineage>
        <taxon>Bacteria</taxon>
        <taxon>Bacillati</taxon>
        <taxon>Actinomycetota</taxon>
        <taxon>Actinomycetes</taxon>
        <taxon>Micrococcales</taxon>
        <taxon>Microbacteriaceae</taxon>
        <taxon>Microbacterium</taxon>
    </lineage>
</organism>
<reference evidence="1 2" key="1">
    <citation type="submission" date="2019-06" db="EMBL/GenBank/DDBJ databases">
        <title>Sequencing the genomes of 1000 actinobacteria strains.</title>
        <authorList>
            <person name="Klenk H.-P."/>
        </authorList>
    </citation>
    <scope>NUCLEOTIDE SEQUENCE [LARGE SCALE GENOMIC DNA]</scope>
    <source>
        <strain evidence="1 2">DSM 20169</strain>
    </source>
</reference>
<evidence type="ECO:0000313" key="1">
    <source>
        <dbReference type="EMBL" id="TQL81885.1"/>
    </source>
</evidence>
<dbReference type="EMBL" id="VFOX01000002">
    <property type="protein sequence ID" value="TQL81885.1"/>
    <property type="molecule type" value="Genomic_DNA"/>
</dbReference>
<sequence>MPQRDIDPADLFLPPTEPIDITWMQAALAGTLPEDVDFPR</sequence>
<proteinExistence type="predicted"/>
<dbReference type="Proteomes" id="UP000317209">
    <property type="component" value="Unassembled WGS sequence"/>
</dbReference>
<dbReference type="AlphaFoldDB" id="A0A543BAM4"/>
<protein>
    <submittedName>
        <fullName evidence="1">Uncharacterized protein</fullName>
    </submittedName>
</protein>
<accession>A0A543BAM4</accession>
<comment type="caution">
    <text evidence="1">The sequence shown here is derived from an EMBL/GenBank/DDBJ whole genome shotgun (WGS) entry which is preliminary data.</text>
</comment>
<name>A0A543BAM4_9MICO</name>